<accession>A0A382ZQD7</accession>
<evidence type="ECO:0000256" key="1">
    <source>
        <dbReference type="SAM" id="MobiDB-lite"/>
    </source>
</evidence>
<feature type="compositionally biased region" description="Acidic residues" evidence="1">
    <location>
        <begin position="25"/>
        <end position="40"/>
    </location>
</feature>
<sequence>SSLNDLQQSGLFEDLGGFGGPPEPAFDDDSDFNLDDDSDFDLPRVTPPDDNELDLESAIQGFYEEFNISEEEQLTKEQMLKIAQGEDDRSNIPKEFDVLHIHGTKRSINISIFTPDSQKQPGPPEFYGTHKFVDGKYSVQVTNVPKAEGGFDRTLTILALSQNKTRFVIHDLFDNELRGVWVSKTIKDNRVEWDGRMMIDQPNNKPFIMSVDYESDFSKEKDEHKGVAFRDGKPFFKRTDTVTKS</sequence>
<dbReference type="EMBL" id="UINC01185847">
    <property type="protein sequence ID" value="SVD97757.1"/>
    <property type="molecule type" value="Genomic_DNA"/>
</dbReference>
<feature type="region of interest" description="Disordered" evidence="1">
    <location>
        <begin position="1"/>
        <end position="51"/>
    </location>
</feature>
<feature type="non-terminal residue" evidence="2">
    <location>
        <position position="1"/>
    </location>
</feature>
<evidence type="ECO:0000313" key="2">
    <source>
        <dbReference type="EMBL" id="SVD97757.1"/>
    </source>
</evidence>
<reference evidence="2" key="1">
    <citation type="submission" date="2018-05" db="EMBL/GenBank/DDBJ databases">
        <authorList>
            <person name="Lanie J.A."/>
            <person name="Ng W.-L."/>
            <person name="Kazmierczak K.M."/>
            <person name="Andrzejewski T.M."/>
            <person name="Davidsen T.M."/>
            <person name="Wayne K.J."/>
            <person name="Tettelin H."/>
            <person name="Glass J.I."/>
            <person name="Rusch D."/>
            <person name="Podicherti R."/>
            <person name="Tsui H.-C.T."/>
            <person name="Winkler M.E."/>
        </authorList>
    </citation>
    <scope>NUCLEOTIDE SEQUENCE</scope>
</reference>
<dbReference type="AlphaFoldDB" id="A0A382ZQD7"/>
<name>A0A382ZQD7_9ZZZZ</name>
<feature type="compositionally biased region" description="Polar residues" evidence="1">
    <location>
        <begin position="1"/>
        <end position="10"/>
    </location>
</feature>
<proteinExistence type="predicted"/>
<gene>
    <name evidence="2" type="ORF">METZ01_LOCUS450611</name>
</gene>
<organism evidence="2">
    <name type="scientific">marine metagenome</name>
    <dbReference type="NCBI Taxonomy" id="408172"/>
    <lineage>
        <taxon>unclassified sequences</taxon>
        <taxon>metagenomes</taxon>
        <taxon>ecological metagenomes</taxon>
    </lineage>
</organism>
<protein>
    <submittedName>
        <fullName evidence="2">Uncharacterized protein</fullName>
    </submittedName>
</protein>